<evidence type="ECO:0000259" key="6">
    <source>
        <dbReference type="Pfam" id="PF01494"/>
    </source>
</evidence>
<dbReference type="PANTHER" id="PTHR43624:SF2">
    <property type="entry name" value="ELECTRON TRANSFER FLAVOPROTEIN-QUINONE OXIDOREDUCTASE YDIS-RELATED"/>
    <property type="match status" value="1"/>
</dbReference>
<dbReference type="Proteomes" id="UP001596527">
    <property type="component" value="Unassembled WGS sequence"/>
</dbReference>
<dbReference type="Pfam" id="PF01494">
    <property type="entry name" value="FAD_binding_3"/>
    <property type="match status" value="1"/>
</dbReference>
<dbReference type="RefSeq" id="WP_380975440.1">
    <property type="nucleotide sequence ID" value="NZ_JBHTEF010000001.1"/>
</dbReference>
<keyword evidence="9" id="KW-1185">Reference proteome</keyword>
<sequence>MSEDADVDFDVIVVGAGVAGTVCAHRLARQGHEVLLIDRGAELGSKNLSGGVFYCRVMEQEFPGFAEAAPIERRVTRNCVSFLNESSFVNVDYWDERLARPANAVTVLRARLDAWLAEQCEAEGVTVMPGFRVDGLLTEDGAVVGIRAGDEELRCRVVIAADGVNSFLARSLGMRAPEPHANLAVGVKSVVSLPASVIEERFHLREGEGAAYAIVGDCTQGVAGGGFLYTNEASLSLGVVLRLDDLIASGLSSSDIHDRFLAHPAVEPLVRGGELLEYGCHLTIENGPSMARGELSRPGLLLIGDAAGLTLNTGLTIRGMDLAAGSALAAATVVDKALGEDDVSTASMARYRDELGAGFVGEDLRTYGRAPAFMENPRMYRSYGPLLADVLHGMFDLDLTPRRHLLSVARGALAGSPVRLRDLVRDGMSALRAL</sequence>
<comment type="cofactor">
    <cofactor evidence="1">
        <name>FAD</name>
        <dbReference type="ChEBI" id="CHEBI:57692"/>
    </cofactor>
</comment>
<gene>
    <name evidence="8" type="ORF">ACFQWG_11475</name>
</gene>
<protein>
    <submittedName>
        <fullName evidence="8">FAD-dependent oxidoreductase</fullName>
    </submittedName>
</protein>
<dbReference type="InterPro" id="IPR036188">
    <property type="entry name" value="FAD/NAD-bd_sf"/>
</dbReference>
<evidence type="ECO:0000256" key="2">
    <source>
        <dbReference type="ARBA" id="ARBA00006796"/>
    </source>
</evidence>
<comment type="caution">
    <text evidence="8">The sequence shown here is derived from an EMBL/GenBank/DDBJ whole genome shotgun (WGS) entry which is preliminary data.</text>
</comment>
<evidence type="ECO:0000259" key="7">
    <source>
        <dbReference type="Pfam" id="PF26311"/>
    </source>
</evidence>
<name>A0ABW2SPQ2_9ACTO</name>
<dbReference type="PANTHER" id="PTHR43624">
    <property type="entry name" value="ELECTRON TRANSFER FLAVOPROTEIN-QUINONE OXIDOREDUCTASE YDIS-RELATED"/>
    <property type="match status" value="1"/>
</dbReference>
<dbReference type="InterPro" id="IPR059103">
    <property type="entry name" value="FixC-like_C"/>
</dbReference>
<dbReference type="PRINTS" id="PR00420">
    <property type="entry name" value="RNGMNOXGNASE"/>
</dbReference>
<dbReference type="InterPro" id="IPR039651">
    <property type="entry name" value="FixC-like"/>
</dbReference>
<organism evidence="8 9">
    <name type="scientific">Schaalia naturae</name>
    <dbReference type="NCBI Taxonomy" id="635203"/>
    <lineage>
        <taxon>Bacteria</taxon>
        <taxon>Bacillati</taxon>
        <taxon>Actinomycetota</taxon>
        <taxon>Actinomycetes</taxon>
        <taxon>Actinomycetales</taxon>
        <taxon>Actinomycetaceae</taxon>
        <taxon>Schaalia</taxon>
    </lineage>
</organism>
<proteinExistence type="inferred from homology"/>
<evidence type="ECO:0000256" key="5">
    <source>
        <dbReference type="ARBA" id="ARBA00023002"/>
    </source>
</evidence>
<evidence type="ECO:0000256" key="3">
    <source>
        <dbReference type="ARBA" id="ARBA00022630"/>
    </source>
</evidence>
<dbReference type="SUPFAM" id="SSF51905">
    <property type="entry name" value="FAD/NAD(P)-binding domain"/>
    <property type="match status" value="1"/>
</dbReference>
<keyword evidence="3" id="KW-0285">Flavoprotein</keyword>
<dbReference type="Pfam" id="PF26311">
    <property type="entry name" value="ETF-QO_FixC_C"/>
    <property type="match status" value="1"/>
</dbReference>
<feature type="domain" description="FixC-like C-terminal" evidence="7">
    <location>
        <begin position="370"/>
        <end position="433"/>
    </location>
</feature>
<keyword evidence="4" id="KW-0274">FAD</keyword>
<feature type="domain" description="FAD-binding" evidence="6">
    <location>
        <begin position="9"/>
        <end position="191"/>
    </location>
</feature>
<evidence type="ECO:0000313" key="8">
    <source>
        <dbReference type="EMBL" id="MFC7581814.1"/>
    </source>
</evidence>
<dbReference type="SUPFAM" id="SSF54373">
    <property type="entry name" value="FAD-linked reductases, C-terminal domain"/>
    <property type="match status" value="1"/>
</dbReference>
<dbReference type="EMBL" id="JBHTEF010000001">
    <property type="protein sequence ID" value="MFC7581814.1"/>
    <property type="molecule type" value="Genomic_DNA"/>
</dbReference>
<evidence type="ECO:0000256" key="1">
    <source>
        <dbReference type="ARBA" id="ARBA00001974"/>
    </source>
</evidence>
<dbReference type="InterPro" id="IPR002938">
    <property type="entry name" value="FAD-bd"/>
</dbReference>
<accession>A0ABW2SPQ2</accession>
<reference evidence="9" key="1">
    <citation type="journal article" date="2019" name="Int. J. Syst. Evol. Microbiol.">
        <title>The Global Catalogue of Microorganisms (GCM) 10K type strain sequencing project: providing services to taxonomists for standard genome sequencing and annotation.</title>
        <authorList>
            <consortium name="The Broad Institute Genomics Platform"/>
            <consortium name="The Broad Institute Genome Sequencing Center for Infectious Disease"/>
            <person name="Wu L."/>
            <person name="Ma J."/>
        </authorList>
    </citation>
    <scope>NUCLEOTIDE SEQUENCE [LARGE SCALE GENOMIC DNA]</scope>
    <source>
        <strain evidence="9">CCUG 56698</strain>
    </source>
</reference>
<evidence type="ECO:0000313" key="9">
    <source>
        <dbReference type="Proteomes" id="UP001596527"/>
    </source>
</evidence>
<comment type="similarity">
    <text evidence="2">Belongs to the ETF-QO/FixC family.</text>
</comment>
<evidence type="ECO:0000256" key="4">
    <source>
        <dbReference type="ARBA" id="ARBA00022827"/>
    </source>
</evidence>
<dbReference type="Gene3D" id="3.50.50.60">
    <property type="entry name" value="FAD/NAD(P)-binding domain"/>
    <property type="match status" value="1"/>
</dbReference>
<keyword evidence="5" id="KW-0560">Oxidoreductase</keyword>